<dbReference type="AlphaFoldDB" id="A0ABD0JDQ6"/>
<feature type="transmembrane region" description="Helical" evidence="1">
    <location>
        <begin position="144"/>
        <end position="167"/>
    </location>
</feature>
<feature type="transmembrane region" description="Helical" evidence="1">
    <location>
        <begin position="36"/>
        <end position="54"/>
    </location>
</feature>
<sequence length="393" mass="42364">MTLPWGILGGMERGLPDTLKKVMSAVGETEKENPPLWGMGMVAATITVNFFSTFIQKDVSQMVMGSHSGISPALATLILALLQVGAAAVVFRVGNLSFSSSSTNREAVIVAVAAHACGVFLTDYRLWRHDTAASVTYGAQEPSLCILLLLLAAGISTDSFKIGAVVAMSLGTALLTADFSLFFDRIALLRVLASLFFLVRNLSIKHLYDSSVTVSLRGQSTILSAVVCATVSAVILAMTLSQGLLVAAVLVVVACVLSVTLLHLIFSLLSMYDTLTVAVFMLWAQVVENVFFVGNALRPDIIAVILGAMLFAGGHYIYFKDGLDSGTVHLNIKKVSVNELFTRLEFILYTACIVGLFFTIFQPKVSERDMNVLSYIGLDRLARKLLNVEPDQH</sequence>
<reference evidence="2 3" key="1">
    <citation type="journal article" date="2023" name="Sci. Data">
        <title>Genome assembly of the Korean intertidal mud-creeper Batillaria attramentaria.</title>
        <authorList>
            <person name="Patra A.K."/>
            <person name="Ho P.T."/>
            <person name="Jun S."/>
            <person name="Lee S.J."/>
            <person name="Kim Y."/>
            <person name="Won Y.J."/>
        </authorList>
    </citation>
    <scope>NUCLEOTIDE SEQUENCE [LARGE SCALE GENOMIC DNA]</scope>
    <source>
        <strain evidence="2">Wonlab-2016</strain>
    </source>
</reference>
<accession>A0ABD0JDQ6</accession>
<evidence type="ECO:0000313" key="2">
    <source>
        <dbReference type="EMBL" id="KAK7471539.1"/>
    </source>
</evidence>
<evidence type="ECO:0000313" key="3">
    <source>
        <dbReference type="Proteomes" id="UP001519460"/>
    </source>
</evidence>
<name>A0ABD0JDQ6_9CAEN</name>
<keyword evidence="3" id="KW-1185">Reference proteome</keyword>
<feature type="transmembrane region" description="Helical" evidence="1">
    <location>
        <begin position="275"/>
        <end position="295"/>
    </location>
</feature>
<organism evidence="2 3">
    <name type="scientific">Batillaria attramentaria</name>
    <dbReference type="NCBI Taxonomy" id="370345"/>
    <lineage>
        <taxon>Eukaryota</taxon>
        <taxon>Metazoa</taxon>
        <taxon>Spiralia</taxon>
        <taxon>Lophotrochozoa</taxon>
        <taxon>Mollusca</taxon>
        <taxon>Gastropoda</taxon>
        <taxon>Caenogastropoda</taxon>
        <taxon>Sorbeoconcha</taxon>
        <taxon>Cerithioidea</taxon>
        <taxon>Batillariidae</taxon>
        <taxon>Batillaria</taxon>
    </lineage>
</organism>
<feature type="transmembrane region" description="Helical" evidence="1">
    <location>
        <begin position="74"/>
        <end position="95"/>
    </location>
</feature>
<protein>
    <submittedName>
        <fullName evidence="2">Uncharacterized protein</fullName>
    </submittedName>
</protein>
<keyword evidence="1" id="KW-0812">Transmembrane</keyword>
<feature type="transmembrane region" description="Helical" evidence="1">
    <location>
        <begin position="244"/>
        <end position="268"/>
    </location>
</feature>
<feature type="transmembrane region" description="Helical" evidence="1">
    <location>
        <begin position="301"/>
        <end position="319"/>
    </location>
</feature>
<evidence type="ECO:0000256" key="1">
    <source>
        <dbReference type="SAM" id="Phobius"/>
    </source>
</evidence>
<feature type="transmembrane region" description="Helical" evidence="1">
    <location>
        <begin position="107"/>
        <end position="124"/>
    </location>
</feature>
<gene>
    <name evidence="2" type="ORF">BaRGS_00035819</name>
</gene>
<dbReference type="Proteomes" id="UP001519460">
    <property type="component" value="Unassembled WGS sequence"/>
</dbReference>
<dbReference type="EMBL" id="JACVVK020000489">
    <property type="protein sequence ID" value="KAK7471539.1"/>
    <property type="molecule type" value="Genomic_DNA"/>
</dbReference>
<proteinExistence type="predicted"/>
<comment type="caution">
    <text evidence="2">The sequence shown here is derived from an EMBL/GenBank/DDBJ whole genome shotgun (WGS) entry which is preliminary data.</text>
</comment>
<feature type="transmembrane region" description="Helical" evidence="1">
    <location>
        <begin position="220"/>
        <end position="238"/>
    </location>
</feature>
<feature type="transmembrane region" description="Helical" evidence="1">
    <location>
        <begin position="179"/>
        <end position="199"/>
    </location>
</feature>
<keyword evidence="1" id="KW-0472">Membrane</keyword>
<keyword evidence="1" id="KW-1133">Transmembrane helix</keyword>
<feature type="transmembrane region" description="Helical" evidence="1">
    <location>
        <begin position="340"/>
        <end position="361"/>
    </location>
</feature>